<dbReference type="KEGG" id="sti:Sthe_1742"/>
<protein>
    <submittedName>
        <fullName evidence="4">Glycosyl hydrolase BNR repeat-containing protein</fullName>
    </submittedName>
</protein>
<dbReference type="HOGENOM" id="CLU_004847_0_0_0"/>
<reference evidence="5" key="1">
    <citation type="submission" date="2009-11" db="EMBL/GenBank/DDBJ databases">
        <title>The complete chromosome 1 of Sphaerobacter thermophilus DSM 20745.</title>
        <authorList>
            <person name="Lucas S."/>
            <person name="Copeland A."/>
            <person name="Lapidus A."/>
            <person name="Glavina del Rio T."/>
            <person name="Dalin E."/>
            <person name="Tice H."/>
            <person name="Bruce D."/>
            <person name="Goodwin L."/>
            <person name="Pitluck S."/>
            <person name="Kyrpides N."/>
            <person name="Mavromatis K."/>
            <person name="Ivanova N."/>
            <person name="Mikhailova N."/>
            <person name="LaButti K.M."/>
            <person name="Clum A."/>
            <person name="Sun H.I."/>
            <person name="Brettin T."/>
            <person name="Detter J.C."/>
            <person name="Han C."/>
            <person name="Larimer F."/>
            <person name="Land M."/>
            <person name="Hauser L."/>
            <person name="Markowitz V."/>
            <person name="Cheng J.F."/>
            <person name="Hugenholtz P."/>
            <person name="Woyke T."/>
            <person name="Wu D."/>
            <person name="Steenblock K."/>
            <person name="Schneider S."/>
            <person name="Pukall R."/>
            <person name="Goeker M."/>
            <person name="Klenk H.P."/>
            <person name="Eisen J.A."/>
        </authorList>
    </citation>
    <scope>NUCLEOTIDE SEQUENCE [LARGE SCALE GENOMIC DNA]</scope>
    <source>
        <strain evidence="5">ATCC 49802 / DSM 20745 / S 6022</strain>
    </source>
</reference>
<dbReference type="CDD" id="cd15482">
    <property type="entry name" value="Sialidase_non-viral"/>
    <property type="match status" value="3"/>
</dbReference>
<dbReference type="RefSeq" id="WP_012872222.1">
    <property type="nucleotide sequence ID" value="NC_013523.1"/>
</dbReference>
<keyword evidence="1" id="KW-0677">Repeat</keyword>
<dbReference type="STRING" id="479434.Sthe_1742"/>
<keyword evidence="5" id="KW-1185">Reference proteome</keyword>
<dbReference type="InterPro" id="IPR031778">
    <property type="entry name" value="Sortilin_N"/>
</dbReference>
<organism evidence="4 5">
    <name type="scientific">Sphaerobacter thermophilus (strain ATCC 49802 / DSM 20745 / KCCM 41009 / NCIMB 13125 / S 6022)</name>
    <dbReference type="NCBI Taxonomy" id="479434"/>
    <lineage>
        <taxon>Bacteria</taxon>
        <taxon>Pseudomonadati</taxon>
        <taxon>Thermomicrobiota</taxon>
        <taxon>Thermomicrobia</taxon>
        <taxon>Sphaerobacterales</taxon>
        <taxon>Sphaerobacterineae</taxon>
        <taxon>Sphaerobacteraceae</taxon>
        <taxon>Sphaerobacter</taxon>
    </lineage>
</organism>
<dbReference type="eggNOG" id="COG4447">
    <property type="taxonomic scope" value="Bacteria"/>
</dbReference>
<dbReference type="InterPro" id="IPR002860">
    <property type="entry name" value="BNR_rpt"/>
</dbReference>
<dbReference type="InterPro" id="IPR052025">
    <property type="entry name" value="Xyloglucanase_GH74"/>
</dbReference>
<dbReference type="PANTHER" id="PTHR43739:SF5">
    <property type="entry name" value="EXO-ALPHA-SIALIDASE"/>
    <property type="match status" value="1"/>
</dbReference>
<dbReference type="SUPFAM" id="SSF50939">
    <property type="entry name" value="Sialidases"/>
    <property type="match status" value="1"/>
</dbReference>
<feature type="compositionally biased region" description="Basic and acidic residues" evidence="2">
    <location>
        <begin position="857"/>
        <end position="867"/>
    </location>
</feature>
<reference evidence="4 5" key="2">
    <citation type="journal article" date="2010" name="Stand. Genomic Sci.">
        <title>Complete genome sequence of Desulfohalobium retbaense type strain (HR(100)).</title>
        <authorList>
            <person name="Spring S."/>
            <person name="Nolan M."/>
            <person name="Lapidus A."/>
            <person name="Glavina Del Rio T."/>
            <person name="Copeland A."/>
            <person name="Tice H."/>
            <person name="Cheng J.F."/>
            <person name="Lucas S."/>
            <person name="Land M."/>
            <person name="Chen F."/>
            <person name="Bruce D."/>
            <person name="Goodwin L."/>
            <person name="Pitluck S."/>
            <person name="Ivanova N."/>
            <person name="Mavromatis K."/>
            <person name="Mikhailova N."/>
            <person name="Pati A."/>
            <person name="Chen A."/>
            <person name="Palaniappan K."/>
            <person name="Hauser L."/>
            <person name="Chang Y.J."/>
            <person name="Jeffries C.D."/>
            <person name="Munk C."/>
            <person name="Kiss H."/>
            <person name="Chain P."/>
            <person name="Han C."/>
            <person name="Brettin T."/>
            <person name="Detter J.C."/>
            <person name="Schuler E."/>
            <person name="Goker M."/>
            <person name="Rohde M."/>
            <person name="Bristow J."/>
            <person name="Eisen J.A."/>
            <person name="Markowitz V."/>
            <person name="Hugenholtz P."/>
            <person name="Kyrpides N.C."/>
            <person name="Klenk H.P."/>
        </authorList>
    </citation>
    <scope>NUCLEOTIDE SEQUENCE [LARGE SCALE GENOMIC DNA]</scope>
    <source>
        <strain evidence="5">ATCC 49802 / DSM 20745 / S 6022</strain>
    </source>
</reference>
<feature type="domain" description="Sortilin N-terminal" evidence="3">
    <location>
        <begin position="111"/>
        <end position="236"/>
    </location>
</feature>
<evidence type="ECO:0000256" key="2">
    <source>
        <dbReference type="SAM" id="MobiDB-lite"/>
    </source>
</evidence>
<dbReference type="Gene3D" id="2.130.10.10">
    <property type="entry name" value="YVTN repeat-like/Quinoprotein amine dehydrogenase"/>
    <property type="match status" value="4"/>
</dbReference>
<gene>
    <name evidence="4" type="ordered locus">Sthe_1742</name>
</gene>
<dbReference type="OrthoDB" id="9801859at2"/>
<sequence length="1088" mass="120088">MQTQPTRETGLPLRPAAVHTMRWRCIGPHRGGRVVAVAGDPSDPAVFYFGACAGGVWKTTDGGQYWRNVSDGFFTTAAVGAIAVSESDPNVIYVGTGETCIRGNVSHGDGVYKSTDGGKTWTNVGLRDTRHIGKIRIHPQNPDIVYVAALGHAFGPNEERGVFRSTDGGKTWEKVLYRSPNTGAVDLSMDPNNPRILYATMWQARRTFWSLSSGGPECGIFKSTDGGDTWVDISRNEGLPKGILGKIGVAVSPAQPDRVYAIVEAEDGALFRSDDGGQTWQRLSEQPGLRWRAWYYMHIYADPLDPDTVWVLNGECWKSIDGGKTFVSVPTPHGDNHDLWIDPKNPLRMIEGNDGGACVTYNGGRSWSTLYNQPTAQMYHVTADNQIPYRVYGSQQDNTAISIPSMSVLGAITPSEWYEPGGGESGYIAVRPDDPNIVFGGAIGSGEGNGRLTRYDHRTGHIRNITVWPVDQGMGDGAETLKYRFQWTFPIVISPHDPNVLYVCSNVVHRSTDEGMSWEVISPDLTRNDKTKQQASGGPITKDNTGAEVYDTIFAFVESPHEPGVFWVGTDDGLVHLSRDGGKTWQDITPPDLEPWTLVSVLEVSPHDPATAYIAATRYKHDDYRPYLYKTNDYGKTWTKIVDGIPEDDFTRVIREDPNRRGLLYAGTETGIYISFDDGGHWQRFQLNLPVCPIHDLMVKGTDLIAATHGRSFWILDDLTPLHQMADGLADMPVHLFTPRDTTRFKVYKGYGSESKTETSYRMAGPLVFGYRKRETPTGTTVEELLDAGENPPNGVIITYWLKEQPEGEVTLTILDEAGNEIRTFSSEPPKPAQLADGSAPSPRERAMIEGGEAPGSEEKKEPRVPKDAGLNRFVWDMRVPGPTMVPGDKTTEDYRDGPVVVPGTYQVRLTVGEESQTATFRILKDPRIAATDEDLAEQFQLLLAIRDKVSEVHEAVNTIRDVRRQVDDWARRAGERDGGSAVVDAAKSLREKLTAIEEELIQVKGDDPRQFPSKLNWKLAVLTVFVDSDDARPTKQARDAFAELAAQADTHLAALRQVLDTDLAAFDRAVRDAGIPAVVPTKRTARA</sequence>
<dbReference type="Proteomes" id="UP000002027">
    <property type="component" value="Chromosome 1"/>
</dbReference>
<keyword evidence="4" id="KW-0378">Hydrolase</keyword>
<dbReference type="EMBL" id="CP001823">
    <property type="protein sequence ID" value="ACZ39176.1"/>
    <property type="molecule type" value="Genomic_DNA"/>
</dbReference>
<evidence type="ECO:0000313" key="4">
    <source>
        <dbReference type="EMBL" id="ACZ39176.1"/>
    </source>
</evidence>
<dbReference type="InterPro" id="IPR036278">
    <property type="entry name" value="Sialidase_sf"/>
</dbReference>
<dbReference type="Pfam" id="PF02012">
    <property type="entry name" value="BNR"/>
    <property type="match status" value="1"/>
</dbReference>
<dbReference type="PANTHER" id="PTHR43739">
    <property type="entry name" value="XYLOGLUCANASE (EUROFUNG)"/>
    <property type="match status" value="1"/>
</dbReference>
<name>D1C4K9_SPHTD</name>
<dbReference type="SUPFAM" id="SSF110296">
    <property type="entry name" value="Oligoxyloglucan reducing end-specific cellobiohydrolase"/>
    <property type="match status" value="1"/>
</dbReference>
<evidence type="ECO:0000313" key="5">
    <source>
        <dbReference type="Proteomes" id="UP000002027"/>
    </source>
</evidence>
<dbReference type="AlphaFoldDB" id="D1C4K9"/>
<dbReference type="GO" id="GO:0010411">
    <property type="term" value="P:xyloglucan metabolic process"/>
    <property type="evidence" value="ECO:0007669"/>
    <property type="project" value="TreeGrafter"/>
</dbReference>
<dbReference type="InterPro" id="IPR015943">
    <property type="entry name" value="WD40/YVTN_repeat-like_dom_sf"/>
</dbReference>
<dbReference type="GO" id="GO:0016787">
    <property type="term" value="F:hydrolase activity"/>
    <property type="evidence" value="ECO:0007669"/>
    <property type="project" value="UniProtKB-KW"/>
</dbReference>
<evidence type="ECO:0000259" key="3">
    <source>
        <dbReference type="Pfam" id="PF15902"/>
    </source>
</evidence>
<dbReference type="InParanoid" id="D1C4K9"/>
<accession>D1C4K9</accession>
<proteinExistence type="predicted"/>
<dbReference type="Pfam" id="PF15902">
    <property type="entry name" value="Sortilin-Vps10"/>
    <property type="match status" value="1"/>
</dbReference>
<evidence type="ECO:0000256" key="1">
    <source>
        <dbReference type="ARBA" id="ARBA00022737"/>
    </source>
</evidence>
<feature type="region of interest" description="Disordered" evidence="2">
    <location>
        <begin position="823"/>
        <end position="868"/>
    </location>
</feature>